<gene>
    <name evidence="1" type="ORF">URODEC1_LOCUS111485</name>
</gene>
<accession>A0ABC9G1U9</accession>
<reference evidence="2" key="1">
    <citation type="submission" date="2024-06" db="EMBL/GenBank/DDBJ databases">
        <authorList>
            <person name="Ryan C."/>
        </authorList>
    </citation>
    <scope>NUCLEOTIDE SEQUENCE [LARGE SCALE GENOMIC DNA]</scope>
</reference>
<proteinExistence type="predicted"/>
<name>A0ABC9G1U9_9POAL</name>
<sequence>MVRSVLYDLHSGPFLLNGDGHAKAAASGGVGVDLSSFRVMCVVGDRRSDRYRGSMFNSRGRDHGSWQGYSVRWEGRPKHFMGHTRASLYWHAGGGTVESLDRSKAAAAEVSSSRLPAGMEDWDAEYTQLKVAAGRDGEARVLAAGASIGVIKAAAAVVHVKVTDTALVVVSRWEELWAHRVDVETGEAELVPDEDACCDVAFPCELPWPPVLRRHRAREQLPVGGV</sequence>
<keyword evidence="2" id="KW-1185">Reference proteome</keyword>
<evidence type="ECO:0000313" key="2">
    <source>
        <dbReference type="Proteomes" id="UP001497457"/>
    </source>
</evidence>
<dbReference type="AlphaFoldDB" id="A0ABC9G1U9"/>
<dbReference type="EMBL" id="OZ075118">
    <property type="protein sequence ID" value="CAL5086235.1"/>
    <property type="molecule type" value="Genomic_DNA"/>
</dbReference>
<dbReference type="Proteomes" id="UP001497457">
    <property type="component" value="Chromosome 8b"/>
</dbReference>
<organism evidence="1 2">
    <name type="scientific">Urochloa decumbens</name>
    <dbReference type="NCBI Taxonomy" id="240449"/>
    <lineage>
        <taxon>Eukaryota</taxon>
        <taxon>Viridiplantae</taxon>
        <taxon>Streptophyta</taxon>
        <taxon>Embryophyta</taxon>
        <taxon>Tracheophyta</taxon>
        <taxon>Spermatophyta</taxon>
        <taxon>Magnoliopsida</taxon>
        <taxon>Liliopsida</taxon>
        <taxon>Poales</taxon>
        <taxon>Poaceae</taxon>
        <taxon>PACMAD clade</taxon>
        <taxon>Panicoideae</taxon>
        <taxon>Panicodae</taxon>
        <taxon>Paniceae</taxon>
        <taxon>Melinidinae</taxon>
        <taxon>Urochloa</taxon>
    </lineage>
</organism>
<reference evidence="1 2" key="2">
    <citation type="submission" date="2024-10" db="EMBL/GenBank/DDBJ databases">
        <authorList>
            <person name="Ryan C."/>
        </authorList>
    </citation>
    <scope>NUCLEOTIDE SEQUENCE [LARGE SCALE GENOMIC DNA]</scope>
</reference>
<evidence type="ECO:0000313" key="1">
    <source>
        <dbReference type="EMBL" id="CAL5086235.1"/>
    </source>
</evidence>
<protein>
    <submittedName>
        <fullName evidence="1">Uncharacterized protein</fullName>
    </submittedName>
</protein>